<dbReference type="EMBL" id="CP000841">
    <property type="protein sequence ID" value="ABW32606.1"/>
    <property type="molecule type" value="Genomic_DNA"/>
</dbReference>
<dbReference type="HOGENOM" id="CLU_216171_0_0_3"/>
<evidence type="ECO:0000313" key="1">
    <source>
        <dbReference type="EMBL" id="ABW32606.1"/>
    </source>
</evidence>
<gene>
    <name evidence="1" type="ordered locus">AM1_D0111</name>
</gene>
<dbReference type="KEGG" id="amr:AM1_D0111"/>
<dbReference type="AlphaFoldDB" id="A8ZNM0"/>
<geneLocation type="plasmid" evidence="1 2">
    <name>pREB4</name>
</geneLocation>
<reference evidence="1 2" key="1">
    <citation type="journal article" date="2008" name="Proc. Natl. Acad. Sci. U.S.A.">
        <title>Niche adaptation and genome expansion in the chlorophyll d-producing cyanobacterium Acaryochloris marina.</title>
        <authorList>
            <person name="Swingley W.D."/>
            <person name="Chen M."/>
            <person name="Cheung P.C."/>
            <person name="Conrad A.L."/>
            <person name="Dejesa L.C."/>
            <person name="Hao J."/>
            <person name="Honchak B.M."/>
            <person name="Karbach L.E."/>
            <person name="Kurdoglu A."/>
            <person name="Lahiri S."/>
            <person name="Mastrian S.D."/>
            <person name="Miyashita H."/>
            <person name="Page L."/>
            <person name="Ramakrishna P."/>
            <person name="Satoh S."/>
            <person name="Sattley W.M."/>
            <person name="Shimada Y."/>
            <person name="Taylor H.L."/>
            <person name="Tomo T."/>
            <person name="Tsuchiya T."/>
            <person name="Wang Z.T."/>
            <person name="Raymond J."/>
            <person name="Mimuro M."/>
            <person name="Blankenship R.E."/>
            <person name="Touchman J.W."/>
        </authorList>
    </citation>
    <scope>NUCLEOTIDE SEQUENCE [LARGE SCALE GENOMIC DNA]</scope>
    <source>
        <strain evidence="2">MBIC 11017</strain>
        <plasmid evidence="2">Plasmid pREB4</plasmid>
    </source>
</reference>
<keyword evidence="1" id="KW-0614">Plasmid</keyword>
<dbReference type="Proteomes" id="UP000000268">
    <property type="component" value="Plasmid pREB4"/>
</dbReference>
<organism evidence="1 2">
    <name type="scientific">Acaryochloris marina (strain MBIC 11017)</name>
    <dbReference type="NCBI Taxonomy" id="329726"/>
    <lineage>
        <taxon>Bacteria</taxon>
        <taxon>Bacillati</taxon>
        <taxon>Cyanobacteriota</taxon>
        <taxon>Cyanophyceae</taxon>
        <taxon>Acaryochloridales</taxon>
        <taxon>Acaryochloridaceae</taxon>
        <taxon>Acaryochloris</taxon>
    </lineage>
</organism>
<name>A8ZNM0_ACAM1</name>
<keyword evidence="2" id="KW-1185">Reference proteome</keyword>
<sequence length="48" mass="5431">MLQLKASLLTGNRLFIGLLVRQQKICEHHTDYFAVVVNSDAIVNSNLF</sequence>
<proteinExistence type="predicted"/>
<evidence type="ECO:0000313" key="2">
    <source>
        <dbReference type="Proteomes" id="UP000000268"/>
    </source>
</evidence>
<protein>
    <submittedName>
        <fullName evidence="1">Uncharacterized protein</fullName>
    </submittedName>
</protein>
<accession>A8ZNM0</accession>